<feature type="compositionally biased region" description="Gly residues" evidence="1">
    <location>
        <begin position="71"/>
        <end position="89"/>
    </location>
</feature>
<organism evidence="2 3">
    <name type="scientific">Oryza meyeriana var. granulata</name>
    <dbReference type="NCBI Taxonomy" id="110450"/>
    <lineage>
        <taxon>Eukaryota</taxon>
        <taxon>Viridiplantae</taxon>
        <taxon>Streptophyta</taxon>
        <taxon>Embryophyta</taxon>
        <taxon>Tracheophyta</taxon>
        <taxon>Spermatophyta</taxon>
        <taxon>Magnoliopsida</taxon>
        <taxon>Liliopsida</taxon>
        <taxon>Poales</taxon>
        <taxon>Poaceae</taxon>
        <taxon>BOP clade</taxon>
        <taxon>Oryzoideae</taxon>
        <taxon>Oryzeae</taxon>
        <taxon>Oryzinae</taxon>
        <taxon>Oryza</taxon>
        <taxon>Oryza meyeriana</taxon>
    </lineage>
</organism>
<dbReference type="AlphaFoldDB" id="A0A6G1CAU7"/>
<dbReference type="EMBL" id="SPHZ02000010">
    <property type="protein sequence ID" value="KAF0897226.1"/>
    <property type="molecule type" value="Genomic_DNA"/>
</dbReference>
<feature type="region of interest" description="Disordered" evidence="1">
    <location>
        <begin position="1"/>
        <end position="49"/>
    </location>
</feature>
<keyword evidence="3" id="KW-1185">Reference proteome</keyword>
<evidence type="ECO:0000313" key="2">
    <source>
        <dbReference type="EMBL" id="KAF0897226.1"/>
    </source>
</evidence>
<comment type="caution">
    <text evidence="2">The sequence shown here is derived from an EMBL/GenBank/DDBJ whole genome shotgun (WGS) entry which is preliminary data.</text>
</comment>
<dbReference type="Proteomes" id="UP000479710">
    <property type="component" value="Unassembled WGS sequence"/>
</dbReference>
<gene>
    <name evidence="2" type="ORF">E2562_034536</name>
</gene>
<evidence type="ECO:0000256" key="1">
    <source>
        <dbReference type="SAM" id="MobiDB-lite"/>
    </source>
</evidence>
<feature type="compositionally biased region" description="Basic and acidic residues" evidence="1">
    <location>
        <begin position="19"/>
        <end position="30"/>
    </location>
</feature>
<feature type="compositionally biased region" description="Gly residues" evidence="1">
    <location>
        <begin position="31"/>
        <end position="47"/>
    </location>
</feature>
<name>A0A6G1CAU7_9ORYZ</name>
<sequence>MHTNRIGELVTQPLPLNAEKQRLCRDRGEGEGGGGKDSPEIGGGGEASAGVARWVGARASGRALRKRGETQAGGRGCRLGGGGGGGGCRRGAVAKKARQRGIDGVTARRGGSMARRRGSIARRQGGGGKRGD</sequence>
<feature type="region of interest" description="Disordered" evidence="1">
    <location>
        <begin position="61"/>
        <end position="132"/>
    </location>
</feature>
<reference evidence="2 3" key="1">
    <citation type="submission" date="2019-11" db="EMBL/GenBank/DDBJ databases">
        <title>Whole genome sequence of Oryza granulata.</title>
        <authorList>
            <person name="Li W."/>
        </authorList>
    </citation>
    <scope>NUCLEOTIDE SEQUENCE [LARGE SCALE GENOMIC DNA]</scope>
    <source>
        <strain evidence="3">cv. Menghai</strain>
        <tissue evidence="2">Leaf</tissue>
    </source>
</reference>
<proteinExistence type="predicted"/>
<evidence type="ECO:0000313" key="3">
    <source>
        <dbReference type="Proteomes" id="UP000479710"/>
    </source>
</evidence>
<accession>A0A6G1CAU7</accession>
<protein>
    <submittedName>
        <fullName evidence="2">Uncharacterized protein</fullName>
    </submittedName>
</protein>